<dbReference type="GO" id="GO:0055129">
    <property type="term" value="P:L-proline biosynthetic process"/>
    <property type="evidence" value="ECO:0007669"/>
    <property type="project" value="TreeGrafter"/>
</dbReference>
<dbReference type="Pfam" id="PF14748">
    <property type="entry name" value="P5CR_dimer"/>
    <property type="match status" value="1"/>
</dbReference>
<dbReference type="InterPro" id="IPR028939">
    <property type="entry name" value="P5C_Rdtase_cat_N"/>
</dbReference>
<evidence type="ECO:0000313" key="5">
    <source>
        <dbReference type="EMBL" id="QNQ10218.1"/>
    </source>
</evidence>
<reference evidence="5 6" key="1">
    <citation type="submission" date="2020-09" db="EMBL/GenBank/DDBJ databases">
        <title>Sphingomonas sp., a new species isolated from pork steak.</title>
        <authorList>
            <person name="Heidler von Heilborn D."/>
        </authorList>
    </citation>
    <scope>NUCLEOTIDE SEQUENCE [LARGE SCALE GENOMIC DNA]</scope>
    <source>
        <strain evidence="6">S8-3T</strain>
    </source>
</reference>
<dbReference type="NCBIfam" id="NF005063">
    <property type="entry name" value="PRK06476.1"/>
    <property type="match status" value="1"/>
</dbReference>
<dbReference type="InterPro" id="IPR029036">
    <property type="entry name" value="P5CR_dimer"/>
</dbReference>
<dbReference type="PANTHER" id="PTHR11645:SF13">
    <property type="entry name" value="PYRROLINE-5-CARBOXYLATE REDUCTASE CATALYTIC N-TERMINAL DOMAIN-CONTAINING PROTEIN"/>
    <property type="match status" value="1"/>
</dbReference>
<dbReference type="KEGG" id="spap:H3Z74_02960"/>
<dbReference type="GO" id="GO:0004735">
    <property type="term" value="F:pyrroline-5-carboxylate reductase activity"/>
    <property type="evidence" value="ECO:0007669"/>
    <property type="project" value="InterPro"/>
</dbReference>
<comment type="similarity">
    <text evidence="1">Belongs to the pyrroline-5-carboxylate reductase family.</text>
</comment>
<proteinExistence type="inferred from homology"/>
<evidence type="ECO:0000259" key="4">
    <source>
        <dbReference type="Pfam" id="PF14748"/>
    </source>
</evidence>
<dbReference type="InterPro" id="IPR036291">
    <property type="entry name" value="NAD(P)-bd_dom_sf"/>
</dbReference>
<protein>
    <submittedName>
        <fullName evidence="5">NAD(P)-binding domain-containing protein</fullName>
    </submittedName>
</protein>
<keyword evidence="6" id="KW-1185">Reference proteome</keyword>
<feature type="domain" description="Pyrroline-5-carboxylate reductase dimerisation" evidence="4">
    <location>
        <begin position="154"/>
        <end position="252"/>
    </location>
</feature>
<gene>
    <name evidence="5" type="ORF">H3Z74_02960</name>
</gene>
<evidence type="ECO:0000313" key="6">
    <source>
        <dbReference type="Proteomes" id="UP000516148"/>
    </source>
</evidence>
<dbReference type="Pfam" id="PF03807">
    <property type="entry name" value="F420_oxidored"/>
    <property type="match status" value="1"/>
</dbReference>
<dbReference type="Gene3D" id="1.10.3730.10">
    <property type="entry name" value="ProC C-terminal domain-like"/>
    <property type="match status" value="1"/>
</dbReference>
<evidence type="ECO:0000256" key="2">
    <source>
        <dbReference type="PIRSR" id="PIRSR000193-1"/>
    </source>
</evidence>
<organism evidence="5 6">
    <name type="scientific">Sphingomonas alpina</name>
    <dbReference type="NCBI Taxonomy" id="653931"/>
    <lineage>
        <taxon>Bacteria</taxon>
        <taxon>Pseudomonadati</taxon>
        <taxon>Pseudomonadota</taxon>
        <taxon>Alphaproteobacteria</taxon>
        <taxon>Sphingomonadales</taxon>
        <taxon>Sphingomonadaceae</taxon>
        <taxon>Sphingomonas</taxon>
    </lineage>
</organism>
<accession>A0A7H0LKL5</accession>
<feature type="domain" description="Pyrroline-5-carboxylate reductase catalytic N-terminal" evidence="3">
    <location>
        <begin position="2"/>
        <end position="94"/>
    </location>
</feature>
<sequence>MRLGFIGTGAITSAIIHGLGTSFADQGVIHVSPRSAAISTALAQAFPHVRVAASNQAVLDESDVIILAVRPQISREVIPDLRFRADHHVISLIATLSLDALTGLVAPAPAVSKAVPLPSVALGRGPTAIFPPDPIAAALFDRIGTAIQVDRPEVFDALSAATGTMASYLAFAGAVSAWLVRNGVTETQARHYVASIFDGLSRTAIETPEQSFAALAADHATLGGLNEQLLKHVSDHGVFTALGEGLDAILSRITARPGA</sequence>
<dbReference type="PANTHER" id="PTHR11645">
    <property type="entry name" value="PYRROLINE-5-CARBOXYLATE REDUCTASE"/>
    <property type="match status" value="1"/>
</dbReference>
<feature type="binding site" evidence="2">
    <location>
        <position position="55"/>
    </location>
    <ligand>
        <name>NADPH</name>
        <dbReference type="ChEBI" id="CHEBI:57783"/>
    </ligand>
</feature>
<name>A0A7H0LKL5_9SPHN</name>
<dbReference type="PIRSF" id="PIRSF000193">
    <property type="entry name" value="Pyrrol-5-carb_rd"/>
    <property type="match status" value="1"/>
</dbReference>
<evidence type="ECO:0000256" key="1">
    <source>
        <dbReference type="ARBA" id="ARBA00005525"/>
    </source>
</evidence>
<dbReference type="AlphaFoldDB" id="A0A7H0LKL5"/>
<feature type="binding site" evidence="2">
    <location>
        <begin position="68"/>
        <end position="71"/>
    </location>
    <ligand>
        <name>NADP(+)</name>
        <dbReference type="ChEBI" id="CHEBI:58349"/>
    </ligand>
</feature>
<dbReference type="InterPro" id="IPR000304">
    <property type="entry name" value="Pyrroline-COOH_reductase"/>
</dbReference>
<dbReference type="EMBL" id="CP061038">
    <property type="protein sequence ID" value="QNQ10218.1"/>
    <property type="molecule type" value="Genomic_DNA"/>
</dbReference>
<dbReference type="SUPFAM" id="SSF51735">
    <property type="entry name" value="NAD(P)-binding Rossmann-fold domains"/>
    <property type="match status" value="1"/>
</dbReference>
<dbReference type="RefSeq" id="WP_187762522.1">
    <property type="nucleotide sequence ID" value="NZ_CP061038.1"/>
</dbReference>
<evidence type="ECO:0000259" key="3">
    <source>
        <dbReference type="Pfam" id="PF03807"/>
    </source>
</evidence>
<keyword evidence="2" id="KW-0521">NADP</keyword>
<dbReference type="Gene3D" id="3.40.50.720">
    <property type="entry name" value="NAD(P)-binding Rossmann-like Domain"/>
    <property type="match status" value="1"/>
</dbReference>
<dbReference type="Proteomes" id="UP000516148">
    <property type="component" value="Chromosome"/>
</dbReference>